<keyword evidence="1" id="KW-0812">Transmembrane</keyword>
<comment type="caution">
    <text evidence="2">The sequence shown here is derived from an EMBL/GenBank/DDBJ whole genome shotgun (WGS) entry which is preliminary data.</text>
</comment>
<keyword evidence="1" id="KW-1133">Transmembrane helix</keyword>
<evidence type="ECO:0000256" key="1">
    <source>
        <dbReference type="SAM" id="Phobius"/>
    </source>
</evidence>
<gene>
    <name evidence="2" type="ORF">GND69_002791</name>
</gene>
<reference evidence="2" key="2">
    <citation type="submission" date="2018-07" db="EMBL/GenBank/DDBJ databases">
        <authorList>
            <consortium name="NCBI Pathogen Detection Project"/>
        </authorList>
    </citation>
    <scope>NUCLEOTIDE SEQUENCE</scope>
    <source>
        <strain evidence="2">128-87</strain>
    </source>
</reference>
<dbReference type="Pfam" id="PF11143">
    <property type="entry name" value="DUF2919"/>
    <property type="match status" value="1"/>
</dbReference>
<name>A0A735RE73_SALDZ</name>
<feature type="transmembrane region" description="Helical" evidence="1">
    <location>
        <begin position="92"/>
        <end position="114"/>
    </location>
</feature>
<keyword evidence="1" id="KW-0472">Membrane</keyword>
<sequence>MLRHSSRKAGDYDDNGLLKVPVVFWCGVLLQTRVWWLTGLGMASEHGGLWLSLLYPDTTQQLTGLVASVPALAVLFCYPVRGHLPLLAKGIYLLMLFAVAVLTAGDVLMLAGLLPGEQETGWLSVCPDLTCLVMLWPDKRLREVFFTDKE</sequence>
<feature type="transmembrane region" description="Helical" evidence="1">
    <location>
        <begin position="20"/>
        <end position="42"/>
    </location>
</feature>
<dbReference type="EMBL" id="DAASUW010000016">
    <property type="protein sequence ID" value="HAE7123014.1"/>
    <property type="molecule type" value="Genomic_DNA"/>
</dbReference>
<proteinExistence type="predicted"/>
<dbReference type="InterPro" id="IPR021318">
    <property type="entry name" value="DUF2919"/>
</dbReference>
<reference evidence="2" key="1">
    <citation type="journal article" date="2018" name="Genome Biol.">
        <title>SKESA: strategic k-mer extension for scrupulous assemblies.</title>
        <authorList>
            <person name="Souvorov A."/>
            <person name="Agarwala R."/>
            <person name="Lipman D.J."/>
        </authorList>
    </citation>
    <scope>NUCLEOTIDE SEQUENCE</scope>
    <source>
        <strain evidence="2">128-87</strain>
    </source>
</reference>
<protein>
    <submittedName>
        <fullName evidence="2">DUF2919 domain-containing protein</fullName>
    </submittedName>
</protein>
<organism evidence="2">
    <name type="scientific">Salmonella enterica subsp. diarizonae serovar 48:i:z</name>
    <dbReference type="NCBI Taxonomy" id="1192842"/>
    <lineage>
        <taxon>Bacteria</taxon>
        <taxon>Pseudomonadati</taxon>
        <taxon>Pseudomonadota</taxon>
        <taxon>Gammaproteobacteria</taxon>
        <taxon>Enterobacterales</taxon>
        <taxon>Enterobacteriaceae</taxon>
        <taxon>Salmonella</taxon>
    </lineage>
</organism>
<feature type="transmembrane region" description="Helical" evidence="1">
    <location>
        <begin position="62"/>
        <end position="80"/>
    </location>
</feature>
<evidence type="ECO:0000313" key="2">
    <source>
        <dbReference type="EMBL" id="HAE7123014.1"/>
    </source>
</evidence>
<accession>A0A735RE73</accession>
<dbReference type="AlphaFoldDB" id="A0A735RE73"/>